<evidence type="ECO:0000313" key="4">
    <source>
        <dbReference type="RefSeq" id="XP_030378225.1"/>
    </source>
</evidence>
<reference evidence="3 4" key="1">
    <citation type="submission" date="2025-04" db="UniProtKB">
        <authorList>
            <consortium name="RefSeq"/>
        </authorList>
    </citation>
    <scope>IDENTIFICATION</scope>
    <source>
        <strain evidence="3 4">11010-0011.00</strain>
        <tissue evidence="3 4">Whole body</tissue>
    </source>
</reference>
<dbReference type="PANTHER" id="PTHR12864">
    <property type="entry name" value="RAN BINDING PROTEIN 9-RELATED"/>
    <property type="match status" value="1"/>
</dbReference>
<feature type="domain" description="CTLH" evidence="1">
    <location>
        <begin position="62"/>
        <end position="119"/>
    </location>
</feature>
<dbReference type="SMART" id="SM00757">
    <property type="entry name" value="CRA"/>
    <property type="match status" value="1"/>
</dbReference>
<dbReference type="GeneID" id="115625959"/>
<dbReference type="InterPro" id="IPR006595">
    <property type="entry name" value="CTLH_C"/>
</dbReference>
<dbReference type="PROSITE" id="PS50897">
    <property type="entry name" value="CTLH"/>
    <property type="match status" value="1"/>
</dbReference>
<proteinExistence type="predicted"/>
<organism evidence="2 4">
    <name type="scientific">Drosophila lebanonensis</name>
    <name type="common">Fruit fly</name>
    <name type="synonym">Scaptodrosophila lebanonensis</name>
    <dbReference type="NCBI Taxonomy" id="7225"/>
    <lineage>
        <taxon>Eukaryota</taxon>
        <taxon>Metazoa</taxon>
        <taxon>Ecdysozoa</taxon>
        <taxon>Arthropoda</taxon>
        <taxon>Hexapoda</taxon>
        <taxon>Insecta</taxon>
        <taxon>Pterygota</taxon>
        <taxon>Neoptera</taxon>
        <taxon>Endopterygota</taxon>
        <taxon>Diptera</taxon>
        <taxon>Brachycera</taxon>
        <taxon>Muscomorpha</taxon>
        <taxon>Ephydroidea</taxon>
        <taxon>Drosophilidae</taxon>
        <taxon>Scaptodrosophila</taxon>
    </lineage>
</organism>
<dbReference type="RefSeq" id="XP_030377436.1">
    <property type="nucleotide sequence ID" value="XM_030521576.1"/>
</dbReference>
<name>A0A6J2TRT0_DROLE</name>
<keyword evidence="2" id="KW-1185">Reference proteome</keyword>
<gene>
    <name evidence="3 4 5" type="primary">LOC115625959</name>
</gene>
<evidence type="ECO:0000313" key="5">
    <source>
        <dbReference type="RefSeq" id="XP_030378990.1"/>
    </source>
</evidence>
<sequence length="237" mass="27906">MGTQKNNTSDLPPWAHRMKSYQCKQADMNRLVMNYLVTEGYKDAAEKFETEADLEPGVKFENLEDRLRIRRAVTEGRVQHAMELAKKLYPRIFESDNYMYFHMQQLRLIELIRERKLEQALSFAQSGSSGMNDLKRENVHEMERTLALLAFEKPEESPFGDLMGHSYRQRVGDIASEMNSAILKYEQAEDAEPKLMFLIKLILWAQGKLDNRCIDYQKFDLESDDFEEEFRRILESN</sequence>
<dbReference type="InterPro" id="IPR050618">
    <property type="entry name" value="Ubq-SigPath_Reg"/>
</dbReference>
<accession>A0A6J2TRT0</accession>
<protein>
    <submittedName>
        <fullName evidence="3 4">Glucose-induced degradation protein 8 homolog isoform X1</fullName>
    </submittedName>
</protein>
<dbReference type="AlphaFoldDB" id="A0A6J2TRT0"/>
<evidence type="ECO:0000313" key="2">
    <source>
        <dbReference type="Proteomes" id="UP000504634"/>
    </source>
</evidence>
<dbReference type="Proteomes" id="UP000504634">
    <property type="component" value="Unplaced"/>
</dbReference>
<dbReference type="Pfam" id="PF10607">
    <property type="entry name" value="CTLH"/>
    <property type="match status" value="1"/>
</dbReference>
<evidence type="ECO:0000313" key="3">
    <source>
        <dbReference type="RefSeq" id="XP_030377436.1"/>
    </source>
</evidence>
<dbReference type="SMART" id="SM00668">
    <property type="entry name" value="CTLH"/>
    <property type="match status" value="1"/>
</dbReference>
<dbReference type="RefSeq" id="XP_030378225.1">
    <property type="nucleotide sequence ID" value="XM_030522365.1"/>
</dbReference>
<dbReference type="InterPro" id="IPR013144">
    <property type="entry name" value="CRA_dom"/>
</dbReference>
<dbReference type="Pfam" id="PF08513">
    <property type="entry name" value="LisH"/>
    <property type="match status" value="1"/>
</dbReference>
<evidence type="ECO:0000259" key="1">
    <source>
        <dbReference type="PROSITE" id="PS50897"/>
    </source>
</evidence>
<dbReference type="InterPro" id="IPR006594">
    <property type="entry name" value="LisH"/>
</dbReference>
<dbReference type="RefSeq" id="XP_030378990.1">
    <property type="nucleotide sequence ID" value="XM_030523130.1"/>
</dbReference>
<dbReference type="PROSITE" id="PS50896">
    <property type="entry name" value="LISH"/>
    <property type="match status" value="1"/>
</dbReference>
<dbReference type="InterPro" id="IPR024964">
    <property type="entry name" value="CTLH/CRA"/>
</dbReference>
<dbReference type="SMART" id="SM00667">
    <property type="entry name" value="LisH"/>
    <property type="match status" value="1"/>
</dbReference>
<dbReference type="OrthoDB" id="2415936at2759"/>